<organism evidence="1 2">
    <name type="scientific">Wolfiporia cocos (strain MD-104)</name>
    <name type="common">Brown rot fungus</name>
    <dbReference type="NCBI Taxonomy" id="742152"/>
    <lineage>
        <taxon>Eukaryota</taxon>
        <taxon>Fungi</taxon>
        <taxon>Dikarya</taxon>
        <taxon>Basidiomycota</taxon>
        <taxon>Agaricomycotina</taxon>
        <taxon>Agaricomycetes</taxon>
        <taxon>Polyporales</taxon>
        <taxon>Phaeolaceae</taxon>
        <taxon>Wolfiporia</taxon>
    </lineage>
</organism>
<dbReference type="EMBL" id="KB467843">
    <property type="protein sequence ID" value="PCH35422.1"/>
    <property type="molecule type" value="Genomic_DNA"/>
</dbReference>
<accession>A0A2H3IZL7</accession>
<dbReference type="OrthoDB" id="2785713at2759"/>
<evidence type="ECO:0000313" key="1">
    <source>
        <dbReference type="EMBL" id="PCH35422.1"/>
    </source>
</evidence>
<evidence type="ECO:0008006" key="3">
    <source>
        <dbReference type="Google" id="ProtNLM"/>
    </source>
</evidence>
<name>A0A2H3IZL7_WOLCO</name>
<reference evidence="1 2" key="1">
    <citation type="journal article" date="2012" name="Science">
        <title>The Paleozoic origin of enzymatic lignin decomposition reconstructed from 31 fungal genomes.</title>
        <authorList>
            <person name="Floudas D."/>
            <person name="Binder M."/>
            <person name="Riley R."/>
            <person name="Barry K."/>
            <person name="Blanchette R.A."/>
            <person name="Henrissat B."/>
            <person name="Martinez A.T."/>
            <person name="Otillar R."/>
            <person name="Spatafora J.W."/>
            <person name="Yadav J.S."/>
            <person name="Aerts A."/>
            <person name="Benoit I."/>
            <person name="Boyd A."/>
            <person name="Carlson A."/>
            <person name="Copeland A."/>
            <person name="Coutinho P.M."/>
            <person name="de Vries R.P."/>
            <person name="Ferreira P."/>
            <person name="Findley K."/>
            <person name="Foster B."/>
            <person name="Gaskell J."/>
            <person name="Glotzer D."/>
            <person name="Gorecki P."/>
            <person name="Heitman J."/>
            <person name="Hesse C."/>
            <person name="Hori C."/>
            <person name="Igarashi K."/>
            <person name="Jurgens J.A."/>
            <person name="Kallen N."/>
            <person name="Kersten P."/>
            <person name="Kohler A."/>
            <person name="Kuees U."/>
            <person name="Kumar T.K.A."/>
            <person name="Kuo A."/>
            <person name="LaButti K."/>
            <person name="Larrondo L.F."/>
            <person name="Lindquist E."/>
            <person name="Ling A."/>
            <person name="Lombard V."/>
            <person name="Lucas S."/>
            <person name="Lundell T."/>
            <person name="Martin R."/>
            <person name="McLaughlin D.J."/>
            <person name="Morgenstern I."/>
            <person name="Morin E."/>
            <person name="Murat C."/>
            <person name="Nagy L.G."/>
            <person name="Nolan M."/>
            <person name="Ohm R.A."/>
            <person name="Patyshakuliyeva A."/>
            <person name="Rokas A."/>
            <person name="Ruiz-Duenas F.J."/>
            <person name="Sabat G."/>
            <person name="Salamov A."/>
            <person name="Samejima M."/>
            <person name="Schmutz J."/>
            <person name="Slot J.C."/>
            <person name="St John F."/>
            <person name="Stenlid J."/>
            <person name="Sun H."/>
            <person name="Sun S."/>
            <person name="Syed K."/>
            <person name="Tsang A."/>
            <person name="Wiebenga A."/>
            <person name="Young D."/>
            <person name="Pisabarro A."/>
            <person name="Eastwood D.C."/>
            <person name="Martin F."/>
            <person name="Cullen D."/>
            <person name="Grigoriev I.V."/>
            <person name="Hibbett D.S."/>
        </authorList>
    </citation>
    <scope>NUCLEOTIDE SEQUENCE [LARGE SCALE GENOMIC DNA]</scope>
    <source>
        <strain evidence="1 2">MD-104</strain>
    </source>
</reference>
<keyword evidence="2" id="KW-1185">Reference proteome</keyword>
<sequence>MGYFLKEHKILAILIAQLPNVQSFTMHTTSIAVIPWPQIAFRPRKLVISVGWERYHIVDVGSEMKAFDQMLALPDFWGRIEYLDVDHCENLLETAAAKNVMPLPSIRTLKIGDVRPGTLDNAARLFPDAHTLKIMLCILDNYSTEYRLASWSRLDTVTVRRGSFVSNIPTALGSHVRCLRLEADIAFSFCMTSTLPLLERTSPVVLTIRTGHPLCDAGSVSELQKCVKAAPELRFIEIEFVARAQRYEQWSQWIEITQASALRQSCLIGMLLSRMTFDAISLSRDECPMIAKGLAAQILTLQYVGFQSLEKDFPCGVIHNWSIWYRVKRKEDGGEPIIEELLPDRACSIHRELLATSRC</sequence>
<protein>
    <recommendedName>
        <fullName evidence="3">F-box domain-containing protein</fullName>
    </recommendedName>
</protein>
<evidence type="ECO:0000313" key="2">
    <source>
        <dbReference type="Proteomes" id="UP000218811"/>
    </source>
</evidence>
<gene>
    <name evidence="1" type="ORF">WOLCODRAFT_139904</name>
</gene>
<proteinExistence type="predicted"/>
<dbReference type="AlphaFoldDB" id="A0A2H3IZL7"/>
<dbReference type="Proteomes" id="UP000218811">
    <property type="component" value="Unassembled WGS sequence"/>
</dbReference>